<feature type="domain" description="SnoaL-like" evidence="1">
    <location>
        <begin position="7"/>
        <end position="134"/>
    </location>
</feature>
<dbReference type="CDD" id="cd00531">
    <property type="entry name" value="NTF2_like"/>
    <property type="match status" value="1"/>
</dbReference>
<comment type="caution">
    <text evidence="2">The sequence shown here is derived from an EMBL/GenBank/DDBJ whole genome shotgun (WGS) entry which is preliminary data.</text>
</comment>
<evidence type="ECO:0000313" key="2">
    <source>
        <dbReference type="EMBL" id="KAA9163264.1"/>
    </source>
</evidence>
<sequence>MDDLQRLVIEQACRQLMARYCLHLDHLELDEFAGLWAPDGVYKPAASPERIVGRPAILEWAHAYPKNRFGRHLSANEVVDVVDAEHATGSSYAVVFREPDPRPGILSSRVTPRSVAEYRDEFRLTEGGWRFASRVYRINFLEAGEPNRPAPSF</sequence>
<keyword evidence="3" id="KW-1185">Reference proteome</keyword>
<dbReference type="Gene3D" id="3.10.450.50">
    <property type="match status" value="1"/>
</dbReference>
<protein>
    <submittedName>
        <fullName evidence="2">Nuclear transport factor 2 family protein</fullName>
    </submittedName>
</protein>
<evidence type="ECO:0000259" key="1">
    <source>
        <dbReference type="Pfam" id="PF13577"/>
    </source>
</evidence>
<dbReference type="InterPro" id="IPR032710">
    <property type="entry name" value="NTF2-like_dom_sf"/>
</dbReference>
<reference evidence="2" key="1">
    <citation type="submission" date="2019-09" db="EMBL/GenBank/DDBJ databases">
        <authorList>
            <person name="Teo W.F.A."/>
            <person name="Duangmal K."/>
        </authorList>
    </citation>
    <scope>NUCLEOTIDE SEQUENCE [LARGE SCALE GENOMIC DNA]</scope>
    <source>
        <strain evidence="2">K81G1</strain>
    </source>
</reference>
<dbReference type="Pfam" id="PF13577">
    <property type="entry name" value="SnoaL_4"/>
    <property type="match status" value="1"/>
</dbReference>
<dbReference type="AlphaFoldDB" id="A0A5N0VCQ4"/>
<evidence type="ECO:0000313" key="3">
    <source>
        <dbReference type="Proteomes" id="UP000319769"/>
    </source>
</evidence>
<accession>A0A5N0VCQ4</accession>
<dbReference type="Proteomes" id="UP000319769">
    <property type="component" value="Unassembled WGS sequence"/>
</dbReference>
<dbReference type="OrthoDB" id="4941530at2"/>
<dbReference type="InterPro" id="IPR037401">
    <property type="entry name" value="SnoaL-like"/>
</dbReference>
<dbReference type="EMBL" id="VMNW02000010">
    <property type="protein sequence ID" value="KAA9163264.1"/>
    <property type="molecule type" value="Genomic_DNA"/>
</dbReference>
<gene>
    <name evidence="2" type="ORF">FPZ12_009695</name>
</gene>
<organism evidence="2 3">
    <name type="scientific">Amycolatopsis acidicola</name>
    <dbReference type="NCBI Taxonomy" id="2596893"/>
    <lineage>
        <taxon>Bacteria</taxon>
        <taxon>Bacillati</taxon>
        <taxon>Actinomycetota</taxon>
        <taxon>Actinomycetes</taxon>
        <taxon>Pseudonocardiales</taxon>
        <taxon>Pseudonocardiaceae</taxon>
        <taxon>Amycolatopsis</taxon>
    </lineage>
</organism>
<proteinExistence type="predicted"/>
<dbReference type="RefSeq" id="WP_144750771.1">
    <property type="nucleotide sequence ID" value="NZ_VMNW02000010.1"/>
</dbReference>
<dbReference type="SUPFAM" id="SSF54427">
    <property type="entry name" value="NTF2-like"/>
    <property type="match status" value="1"/>
</dbReference>
<name>A0A5N0VCQ4_9PSEU</name>